<keyword evidence="9 14" id="KW-0560">Oxidoreductase</keyword>
<dbReference type="Gene3D" id="2.40.110.10">
    <property type="entry name" value="Butyryl-CoA Dehydrogenase, subunit A, domain 2"/>
    <property type="match status" value="1"/>
</dbReference>
<feature type="binding site" evidence="12">
    <location>
        <position position="139"/>
    </location>
    <ligand>
        <name>substrate</name>
    </ligand>
</feature>
<dbReference type="EMBL" id="CP032551">
    <property type="protein sequence ID" value="QGT95034.1"/>
    <property type="molecule type" value="Genomic_DNA"/>
</dbReference>
<dbReference type="PROSITE" id="PS00073">
    <property type="entry name" value="ACYL_COA_DH_2"/>
    <property type="match status" value="1"/>
</dbReference>
<dbReference type="PIRSF" id="PIRSF016578">
    <property type="entry name" value="HsaA"/>
    <property type="match status" value="1"/>
</dbReference>
<keyword evidence="6 14" id="KW-0285">Flavoprotein</keyword>
<evidence type="ECO:0000259" key="15">
    <source>
        <dbReference type="Pfam" id="PF00441"/>
    </source>
</evidence>
<dbReference type="InterPro" id="IPR036250">
    <property type="entry name" value="AcylCo_DH-like_C"/>
</dbReference>
<dbReference type="RefSeq" id="WP_156265940.1">
    <property type="nucleotide sequence ID" value="NZ_CP032551.1"/>
</dbReference>
<dbReference type="FunFam" id="1.10.540.10:FF:000022">
    <property type="entry name" value="Isovaleryl-CoA dehydrogenase isoform 2"/>
    <property type="match status" value="1"/>
</dbReference>
<dbReference type="InterPro" id="IPR046373">
    <property type="entry name" value="Acyl-CoA_Oxase/DH_mid-dom_sf"/>
</dbReference>
<dbReference type="Pfam" id="PF02771">
    <property type="entry name" value="Acyl-CoA_dh_N"/>
    <property type="match status" value="1"/>
</dbReference>
<feature type="binding site" evidence="13">
    <location>
        <begin position="163"/>
        <end position="165"/>
    </location>
    <ligand>
        <name>FAD</name>
        <dbReference type="ChEBI" id="CHEBI:57692"/>
    </ligand>
</feature>
<evidence type="ECO:0000256" key="4">
    <source>
        <dbReference type="ARBA" id="ARBA00012044"/>
    </source>
</evidence>
<keyword evidence="19" id="KW-1185">Reference proteome</keyword>
<dbReference type="InterPro" id="IPR009100">
    <property type="entry name" value="AcylCoA_DH/oxidase_NM_dom_sf"/>
</dbReference>
<dbReference type="Gene3D" id="1.10.540.10">
    <property type="entry name" value="Acyl-CoA dehydrogenase/oxidase, N-terminal domain"/>
    <property type="match status" value="1"/>
</dbReference>
<evidence type="ECO:0000256" key="9">
    <source>
        <dbReference type="ARBA" id="ARBA00023002"/>
    </source>
</evidence>
<evidence type="ECO:0000256" key="1">
    <source>
        <dbReference type="ARBA" id="ARBA00001974"/>
    </source>
</evidence>
<dbReference type="GO" id="GO:0006552">
    <property type="term" value="P:L-leucine catabolic process"/>
    <property type="evidence" value="ECO:0007669"/>
    <property type="project" value="TreeGrafter"/>
</dbReference>
<feature type="binding site" evidence="13">
    <location>
        <begin position="343"/>
        <end position="347"/>
    </location>
    <ligand>
        <name>FAD</name>
        <dbReference type="ChEBI" id="CHEBI:57692"/>
    </ligand>
</feature>
<dbReference type="Gene3D" id="1.20.140.10">
    <property type="entry name" value="Butyryl-CoA Dehydrogenase, subunit A, domain 3"/>
    <property type="match status" value="1"/>
</dbReference>
<comment type="cofactor">
    <cofactor evidence="1 13 14">
        <name>FAD</name>
        <dbReference type="ChEBI" id="CHEBI:57692"/>
    </cofactor>
</comment>
<dbReference type="FunFam" id="2.40.110.10:FF:000004">
    <property type="entry name" value="Isovaleryl-CoA dehydrogenase, mitochondrial"/>
    <property type="match status" value="1"/>
</dbReference>
<dbReference type="KEGG" id="panm:D3795_02110"/>
<organism evidence="18 19">
    <name type="scientific">Pseudidiomarina andamanensis</name>
    <dbReference type="NCBI Taxonomy" id="1940690"/>
    <lineage>
        <taxon>Bacteria</taxon>
        <taxon>Pseudomonadati</taxon>
        <taxon>Pseudomonadota</taxon>
        <taxon>Gammaproteobacteria</taxon>
        <taxon>Alteromonadales</taxon>
        <taxon>Idiomarinaceae</taxon>
        <taxon>Pseudidiomarina</taxon>
    </lineage>
</organism>
<gene>
    <name evidence="18" type="ORF">D3795_02110</name>
</gene>
<dbReference type="InterPro" id="IPR034183">
    <property type="entry name" value="IVD"/>
</dbReference>
<evidence type="ECO:0000256" key="14">
    <source>
        <dbReference type="RuleBase" id="RU362125"/>
    </source>
</evidence>
<feature type="binding site" evidence="12">
    <location>
        <begin position="185"/>
        <end position="186"/>
    </location>
    <ligand>
        <name>substrate</name>
    </ligand>
</feature>
<evidence type="ECO:0000313" key="19">
    <source>
        <dbReference type="Proteomes" id="UP000427820"/>
    </source>
</evidence>
<feature type="binding site" evidence="13">
    <location>
        <position position="275"/>
    </location>
    <ligand>
        <name>FAD</name>
        <dbReference type="ChEBI" id="CHEBI:57692"/>
    </ligand>
</feature>
<feature type="binding site" evidence="13">
    <location>
        <begin position="372"/>
        <end position="374"/>
    </location>
    <ligand>
        <name>FAD</name>
        <dbReference type="ChEBI" id="CHEBI:57692"/>
    </ligand>
</feature>
<evidence type="ECO:0000256" key="12">
    <source>
        <dbReference type="PIRSR" id="PIRSR634183-2"/>
    </source>
</evidence>
<feature type="binding site" evidence="13">
    <location>
        <position position="286"/>
    </location>
    <ligand>
        <name>FAD</name>
        <dbReference type="ChEBI" id="CHEBI:57692"/>
    </ligand>
</feature>
<proteinExistence type="inferred from homology"/>
<dbReference type="FunFam" id="1.20.140.10:FF:000003">
    <property type="entry name" value="isovaleryl-CoA dehydrogenase, mitochondrial"/>
    <property type="match status" value="1"/>
</dbReference>
<evidence type="ECO:0000313" key="18">
    <source>
        <dbReference type="EMBL" id="QGT95034.1"/>
    </source>
</evidence>
<evidence type="ECO:0000256" key="13">
    <source>
        <dbReference type="PIRSR" id="PIRSR634183-3"/>
    </source>
</evidence>
<feature type="binding site" evidence="12">
    <location>
        <begin position="370"/>
        <end position="371"/>
    </location>
    <ligand>
        <name>substrate</name>
    </ligand>
</feature>
<feature type="binding site" evidence="12">
    <location>
        <begin position="247"/>
        <end position="250"/>
    </location>
    <ligand>
        <name>substrate</name>
    </ligand>
</feature>
<evidence type="ECO:0000256" key="11">
    <source>
        <dbReference type="PIRSR" id="PIRSR634183-1"/>
    </source>
</evidence>
<dbReference type="GO" id="GO:0050660">
    <property type="term" value="F:flavin adenine dinucleotide binding"/>
    <property type="evidence" value="ECO:0007669"/>
    <property type="project" value="InterPro"/>
</dbReference>
<comment type="catalytic activity">
    <reaction evidence="10">
        <text>3-methylbutanoyl-CoA + oxidized [electron-transfer flavoprotein] + H(+) = 3-methylbut-2-enoyl-CoA + reduced [electron-transfer flavoprotein]</text>
        <dbReference type="Rhea" id="RHEA:12276"/>
        <dbReference type="Rhea" id="RHEA-COMP:10685"/>
        <dbReference type="Rhea" id="RHEA-COMP:10686"/>
        <dbReference type="ChEBI" id="CHEBI:15378"/>
        <dbReference type="ChEBI" id="CHEBI:57344"/>
        <dbReference type="ChEBI" id="CHEBI:57345"/>
        <dbReference type="ChEBI" id="CHEBI:57692"/>
        <dbReference type="ChEBI" id="CHEBI:58307"/>
        <dbReference type="EC" id="1.3.8.4"/>
    </reaction>
</comment>
<feature type="active site" description="Proton acceptor" evidence="11">
    <location>
        <position position="249"/>
    </location>
</feature>
<dbReference type="PANTHER" id="PTHR43884">
    <property type="entry name" value="ACYL-COA DEHYDROGENASE"/>
    <property type="match status" value="1"/>
</dbReference>
<dbReference type="SUPFAM" id="SSF56645">
    <property type="entry name" value="Acyl-CoA dehydrogenase NM domain-like"/>
    <property type="match status" value="1"/>
</dbReference>
<dbReference type="EC" id="1.3.8.4" evidence="4"/>
<protein>
    <recommendedName>
        <fullName evidence="5">Isovaleryl-CoA dehydrogenase, mitochondrial</fullName>
        <ecNumber evidence="4">1.3.8.4</ecNumber>
    </recommendedName>
</protein>
<dbReference type="InterPro" id="IPR006091">
    <property type="entry name" value="Acyl-CoA_Oxase/DH_mid-dom"/>
</dbReference>
<keyword evidence="7 13" id="KW-0274">FAD</keyword>
<evidence type="ECO:0000256" key="6">
    <source>
        <dbReference type="ARBA" id="ARBA00022630"/>
    </source>
</evidence>
<comment type="similarity">
    <text evidence="3 14">Belongs to the acyl-CoA dehydrogenase family.</text>
</comment>
<dbReference type="CDD" id="cd01156">
    <property type="entry name" value="IVD"/>
    <property type="match status" value="1"/>
</dbReference>
<feature type="domain" description="Acyl-CoA oxidase/dehydrogenase middle" evidence="16">
    <location>
        <begin position="129"/>
        <end position="224"/>
    </location>
</feature>
<evidence type="ECO:0000256" key="7">
    <source>
        <dbReference type="ARBA" id="ARBA00022827"/>
    </source>
</evidence>
<dbReference type="AlphaFoldDB" id="A0AA92EUU8"/>
<evidence type="ECO:0000256" key="10">
    <source>
        <dbReference type="ARBA" id="ARBA00052875"/>
    </source>
</evidence>
<dbReference type="SUPFAM" id="SSF47203">
    <property type="entry name" value="Acyl-CoA dehydrogenase C-terminal domain-like"/>
    <property type="match status" value="1"/>
</dbReference>
<evidence type="ECO:0000259" key="17">
    <source>
        <dbReference type="Pfam" id="PF02771"/>
    </source>
</evidence>
<dbReference type="PROSITE" id="PS00072">
    <property type="entry name" value="ACYL_COA_DH_1"/>
    <property type="match status" value="1"/>
</dbReference>
<sequence>MISQYTTFNFGLGETAEMIRESVNAFARDEIAPRAAEIDEKNEFPADLWRKMGDLGLLGMTVPEEFGGSGLGYLEHVVAMEEISRASASVGLSYGAHSNLCVNQIARNGNQAQKEKYLPKLCSGEHVGALAMSEPNAGSDVVSMKLRAELQGDHYVLNGNKMWITNGPDADVLVVYAKTSPDKNSRGITAFIVEKDFAGFSTAQKLDKLGMRGSNTCELVFENCKVPAENVLGEVDCGVEVLMSGLDYERAVLAAGPCGIMQACLDVVVPYVHDRKQFGKAIGEFQLVQGKVADMYTRTNAARAYVYAVAQSCDRGETTRKDAAGAILYAAELATQLALDAIQLLGGNGYINEYPTGRLLRDAKLYEIGAGTSEIRRMLIGRELFSESA</sequence>
<name>A0AA92EUU8_9GAMM</name>
<dbReference type="Pfam" id="PF00441">
    <property type="entry name" value="Acyl-CoA_dh_1"/>
    <property type="match status" value="1"/>
</dbReference>
<dbReference type="GO" id="GO:0008470">
    <property type="term" value="F:3-methylbutanoyl-CoA dehydrogenase activity"/>
    <property type="evidence" value="ECO:0007669"/>
    <property type="project" value="UniProtKB-EC"/>
</dbReference>
<dbReference type="InterPro" id="IPR037069">
    <property type="entry name" value="AcylCoA_DH/ox_N_sf"/>
</dbReference>
<comment type="pathway">
    <text evidence="2">Amino-acid degradation; L-leucine degradation; (S)-3-hydroxy-3-methylglutaryl-CoA from 3-isovaleryl-CoA: step 1/3.</text>
</comment>
<evidence type="ECO:0000256" key="3">
    <source>
        <dbReference type="ARBA" id="ARBA00009347"/>
    </source>
</evidence>
<keyword evidence="8" id="KW-0809">Transit peptide</keyword>
<reference evidence="18 19" key="1">
    <citation type="submission" date="2018-09" db="EMBL/GenBank/DDBJ databases">
        <title>Whole genome sequencing of Idiomarina andamanensis W-5T (LMG 29773T= JCM 31645T).</title>
        <authorList>
            <person name="Das S.K."/>
        </authorList>
    </citation>
    <scope>NUCLEOTIDE SEQUENCE [LARGE SCALE GENOMIC DNA]</scope>
    <source>
        <strain evidence="18 19">W-5T</strain>
    </source>
</reference>
<dbReference type="Pfam" id="PF02770">
    <property type="entry name" value="Acyl-CoA_dh_M"/>
    <property type="match status" value="1"/>
</dbReference>
<evidence type="ECO:0000256" key="8">
    <source>
        <dbReference type="ARBA" id="ARBA00022946"/>
    </source>
</evidence>
<dbReference type="Proteomes" id="UP000427820">
    <property type="component" value="Chromosome"/>
</dbReference>
<accession>A0AA92EUU8</accession>
<feature type="domain" description="Acyl-CoA dehydrogenase/oxidase N-terminal" evidence="17">
    <location>
        <begin position="14"/>
        <end position="125"/>
    </location>
</feature>
<feature type="binding site" evidence="13">
    <location>
        <begin position="130"/>
        <end position="139"/>
    </location>
    <ligand>
        <name>FAD</name>
        <dbReference type="ChEBI" id="CHEBI:57692"/>
    </ligand>
</feature>
<evidence type="ECO:0000256" key="5">
    <source>
        <dbReference type="ARBA" id="ARBA00018258"/>
    </source>
</evidence>
<evidence type="ECO:0000259" key="16">
    <source>
        <dbReference type="Pfam" id="PF02770"/>
    </source>
</evidence>
<dbReference type="InterPro" id="IPR013786">
    <property type="entry name" value="AcylCoA_DH/ox_N"/>
</dbReference>
<dbReference type="InterPro" id="IPR006089">
    <property type="entry name" value="Acyl-CoA_DH_CS"/>
</dbReference>
<feature type="domain" description="Acyl-CoA dehydrogenase/oxidase C-terminal" evidence="15">
    <location>
        <begin position="238"/>
        <end position="384"/>
    </location>
</feature>
<dbReference type="PANTHER" id="PTHR43884:SF12">
    <property type="entry name" value="ISOVALERYL-COA DEHYDROGENASE, MITOCHONDRIAL-RELATED"/>
    <property type="match status" value="1"/>
</dbReference>
<dbReference type="InterPro" id="IPR009075">
    <property type="entry name" value="AcylCo_DH/oxidase_C"/>
</dbReference>
<evidence type="ECO:0000256" key="2">
    <source>
        <dbReference type="ARBA" id="ARBA00004898"/>
    </source>
</evidence>